<evidence type="ECO:0000259" key="1">
    <source>
        <dbReference type="PROSITE" id="PS50943"/>
    </source>
</evidence>
<accession>A0A381TJL0</accession>
<feature type="domain" description="HTH cro/C1-type" evidence="1">
    <location>
        <begin position="23"/>
        <end position="79"/>
    </location>
</feature>
<gene>
    <name evidence="2" type="ORF">METZ01_LOCUS68863</name>
</gene>
<organism evidence="2">
    <name type="scientific">marine metagenome</name>
    <dbReference type="NCBI Taxonomy" id="408172"/>
    <lineage>
        <taxon>unclassified sequences</taxon>
        <taxon>metagenomes</taxon>
        <taxon>ecological metagenomes</taxon>
    </lineage>
</organism>
<dbReference type="Gene3D" id="1.10.10.1930">
    <property type="match status" value="1"/>
</dbReference>
<dbReference type="CDD" id="cd16837">
    <property type="entry name" value="BldD_C_like"/>
    <property type="match status" value="1"/>
</dbReference>
<dbReference type="Gene3D" id="1.10.260.40">
    <property type="entry name" value="lambda repressor-like DNA-binding domains"/>
    <property type="match status" value="1"/>
</dbReference>
<sequence length="180" mass="19561">VAGSSDNGDGEAGDYSTQLGDRIRVIRRQKRLSLQDVEARSDAEFKASVLGAYERGERAVSVPRLHRLAEFYNVPVDQLLPPIDGRPDAEVGGTDEPSGWTTGDKVIIDLVALGEASGPQVELIRRYLEIIQVKRQDFNGRVLTIRGDDLQALAAIVGTGVDEAPDRLTDMGLFRNSSVS</sequence>
<evidence type="ECO:0000313" key="2">
    <source>
        <dbReference type="EMBL" id="SVA16009.1"/>
    </source>
</evidence>
<dbReference type="SUPFAM" id="SSF47413">
    <property type="entry name" value="lambda repressor-like DNA-binding domains"/>
    <property type="match status" value="1"/>
</dbReference>
<dbReference type="InterPro" id="IPR001387">
    <property type="entry name" value="Cro/C1-type_HTH"/>
</dbReference>
<name>A0A381TJL0_9ZZZZ</name>
<dbReference type="AlphaFoldDB" id="A0A381TJL0"/>
<dbReference type="Pfam" id="PF21179">
    <property type="entry name" value="BldD-like_C"/>
    <property type="match status" value="1"/>
</dbReference>
<dbReference type="GO" id="GO:0045892">
    <property type="term" value="P:negative regulation of DNA-templated transcription"/>
    <property type="evidence" value="ECO:0007669"/>
    <property type="project" value="InterPro"/>
</dbReference>
<dbReference type="SMART" id="SM00530">
    <property type="entry name" value="HTH_XRE"/>
    <property type="match status" value="1"/>
</dbReference>
<reference evidence="2" key="1">
    <citation type="submission" date="2018-05" db="EMBL/GenBank/DDBJ databases">
        <authorList>
            <person name="Lanie J.A."/>
            <person name="Ng W.-L."/>
            <person name="Kazmierczak K.M."/>
            <person name="Andrzejewski T.M."/>
            <person name="Davidsen T.M."/>
            <person name="Wayne K.J."/>
            <person name="Tettelin H."/>
            <person name="Glass J.I."/>
            <person name="Rusch D."/>
            <person name="Podicherti R."/>
            <person name="Tsui H.-C.T."/>
            <person name="Winkler M.E."/>
        </authorList>
    </citation>
    <scope>NUCLEOTIDE SEQUENCE</scope>
</reference>
<protein>
    <recommendedName>
        <fullName evidence="1">HTH cro/C1-type domain-containing protein</fullName>
    </recommendedName>
</protein>
<feature type="non-terminal residue" evidence="2">
    <location>
        <position position="1"/>
    </location>
</feature>
<dbReference type="CDD" id="cd00093">
    <property type="entry name" value="HTH_XRE"/>
    <property type="match status" value="1"/>
</dbReference>
<dbReference type="Pfam" id="PF13560">
    <property type="entry name" value="HTH_31"/>
    <property type="match status" value="1"/>
</dbReference>
<dbReference type="PROSITE" id="PS50943">
    <property type="entry name" value="HTH_CROC1"/>
    <property type="match status" value="1"/>
</dbReference>
<dbReference type="InterPro" id="IPR038099">
    <property type="entry name" value="BldD-like_C_sf"/>
</dbReference>
<proteinExistence type="predicted"/>
<dbReference type="EMBL" id="UINC01004667">
    <property type="protein sequence ID" value="SVA16009.1"/>
    <property type="molecule type" value="Genomic_DNA"/>
</dbReference>
<dbReference type="GO" id="GO:0003677">
    <property type="term" value="F:DNA binding"/>
    <property type="evidence" value="ECO:0007669"/>
    <property type="project" value="InterPro"/>
</dbReference>
<dbReference type="InterPro" id="IPR037664">
    <property type="entry name" value="BldD_C"/>
</dbReference>
<dbReference type="InterPro" id="IPR010982">
    <property type="entry name" value="Lambda_DNA-bd_dom_sf"/>
</dbReference>